<sequence length="83" mass="8931">MAGAGPADSPVFAAAELYERISCPMWFVHTDDGPYADLLPGLERTAARPGRRLVRLDAGLHVEQTYPGEVARIVLDLRPSLGG</sequence>
<gene>
    <name evidence="1" type="ORF">MOPEL_074_00550</name>
</gene>
<protein>
    <recommendedName>
        <fullName evidence="3">Alpha/beta hydrolase</fullName>
    </recommendedName>
</protein>
<evidence type="ECO:0008006" key="3">
    <source>
        <dbReference type="Google" id="ProtNLM"/>
    </source>
</evidence>
<dbReference type="Proteomes" id="UP000004367">
    <property type="component" value="Unassembled WGS sequence"/>
</dbReference>
<dbReference type="AlphaFoldDB" id="H5US60"/>
<dbReference type="SUPFAM" id="SSF53474">
    <property type="entry name" value="alpha/beta-Hydrolases"/>
    <property type="match status" value="1"/>
</dbReference>
<dbReference type="InterPro" id="IPR029058">
    <property type="entry name" value="AB_hydrolase_fold"/>
</dbReference>
<accession>H5US60</accession>
<dbReference type="OrthoDB" id="63519at2"/>
<dbReference type="EMBL" id="BAFE01000053">
    <property type="protein sequence ID" value="GAB48568.1"/>
    <property type="molecule type" value="Genomic_DNA"/>
</dbReference>
<evidence type="ECO:0000313" key="1">
    <source>
        <dbReference type="EMBL" id="GAB48568.1"/>
    </source>
</evidence>
<reference evidence="1 2" key="1">
    <citation type="submission" date="2012-02" db="EMBL/GenBank/DDBJ databases">
        <title>Whole genome shotgun sequence of Mobilicoccus pelagius NBRC 104925.</title>
        <authorList>
            <person name="Yoshida Y."/>
            <person name="Hosoyama A."/>
            <person name="Tsuchikane K."/>
            <person name="Katsumata H."/>
            <person name="Yamazaki S."/>
            <person name="Fujita N."/>
        </authorList>
    </citation>
    <scope>NUCLEOTIDE SEQUENCE [LARGE SCALE GENOMIC DNA]</scope>
    <source>
        <strain evidence="1 2">NBRC 104925</strain>
    </source>
</reference>
<dbReference type="RefSeq" id="WP_009482466.1">
    <property type="nucleotide sequence ID" value="NZ_BAFE01000053.1"/>
</dbReference>
<evidence type="ECO:0000313" key="2">
    <source>
        <dbReference type="Proteomes" id="UP000004367"/>
    </source>
</evidence>
<keyword evidence="2" id="KW-1185">Reference proteome</keyword>
<name>H5US60_9MICO</name>
<proteinExistence type="predicted"/>
<comment type="caution">
    <text evidence="1">The sequence shown here is derived from an EMBL/GenBank/DDBJ whole genome shotgun (WGS) entry which is preliminary data.</text>
</comment>
<organism evidence="1 2">
    <name type="scientific">Mobilicoccus pelagius NBRC 104925</name>
    <dbReference type="NCBI Taxonomy" id="1089455"/>
    <lineage>
        <taxon>Bacteria</taxon>
        <taxon>Bacillati</taxon>
        <taxon>Actinomycetota</taxon>
        <taxon>Actinomycetes</taxon>
        <taxon>Micrococcales</taxon>
        <taxon>Dermatophilaceae</taxon>
        <taxon>Mobilicoccus</taxon>
    </lineage>
</organism>